<sequence>MDSPEEDTRFDLVMRWIAQLREEGLTSTMVIRDFLRRRLAPLQRHSRLAWLYTGGRDATRTHVGVSHN</sequence>
<reference evidence="1 2" key="1">
    <citation type="submission" date="2019-11" db="EMBL/GenBank/DDBJ databases">
        <title>Whole genome sequence of Oryza granulata.</title>
        <authorList>
            <person name="Li W."/>
        </authorList>
    </citation>
    <scope>NUCLEOTIDE SEQUENCE [LARGE SCALE GENOMIC DNA]</scope>
    <source>
        <strain evidence="2">cv. Menghai</strain>
        <tissue evidence="1">Leaf</tissue>
    </source>
</reference>
<dbReference type="EMBL" id="SPHZ02000010">
    <property type="protein sequence ID" value="KAF0897563.1"/>
    <property type="molecule type" value="Genomic_DNA"/>
</dbReference>
<keyword evidence="2" id="KW-1185">Reference proteome</keyword>
<organism evidence="1 2">
    <name type="scientific">Oryza meyeriana var. granulata</name>
    <dbReference type="NCBI Taxonomy" id="110450"/>
    <lineage>
        <taxon>Eukaryota</taxon>
        <taxon>Viridiplantae</taxon>
        <taxon>Streptophyta</taxon>
        <taxon>Embryophyta</taxon>
        <taxon>Tracheophyta</taxon>
        <taxon>Spermatophyta</taxon>
        <taxon>Magnoliopsida</taxon>
        <taxon>Liliopsida</taxon>
        <taxon>Poales</taxon>
        <taxon>Poaceae</taxon>
        <taxon>BOP clade</taxon>
        <taxon>Oryzoideae</taxon>
        <taxon>Oryzeae</taxon>
        <taxon>Oryzinae</taxon>
        <taxon>Oryza</taxon>
        <taxon>Oryza meyeriana</taxon>
    </lineage>
</organism>
<accession>A0A6G1CD47</accession>
<name>A0A6G1CD47_9ORYZ</name>
<proteinExistence type="predicted"/>
<comment type="caution">
    <text evidence="1">The sequence shown here is derived from an EMBL/GenBank/DDBJ whole genome shotgun (WGS) entry which is preliminary data.</text>
</comment>
<gene>
    <name evidence="1" type="ORF">E2562_039154</name>
</gene>
<dbReference type="AlphaFoldDB" id="A0A6G1CD47"/>
<dbReference type="Proteomes" id="UP000479710">
    <property type="component" value="Unassembled WGS sequence"/>
</dbReference>
<evidence type="ECO:0000313" key="1">
    <source>
        <dbReference type="EMBL" id="KAF0897563.1"/>
    </source>
</evidence>
<evidence type="ECO:0000313" key="2">
    <source>
        <dbReference type="Proteomes" id="UP000479710"/>
    </source>
</evidence>
<protein>
    <submittedName>
        <fullName evidence="1">Uncharacterized protein</fullName>
    </submittedName>
</protein>